<name>A0A0A9ENL9_ARUDO</name>
<evidence type="ECO:0000313" key="1">
    <source>
        <dbReference type="EMBL" id="JAE02355.1"/>
    </source>
</evidence>
<dbReference type="EMBL" id="GBRH01195541">
    <property type="protein sequence ID" value="JAE02355.1"/>
    <property type="molecule type" value="Transcribed_RNA"/>
</dbReference>
<accession>A0A0A9ENL9</accession>
<reference evidence="1" key="2">
    <citation type="journal article" date="2015" name="Data Brief">
        <title>Shoot transcriptome of the giant reed, Arundo donax.</title>
        <authorList>
            <person name="Barrero R.A."/>
            <person name="Guerrero F.D."/>
            <person name="Moolhuijzen P."/>
            <person name="Goolsby J.A."/>
            <person name="Tidwell J."/>
            <person name="Bellgard S.E."/>
            <person name="Bellgard M.I."/>
        </authorList>
    </citation>
    <scope>NUCLEOTIDE SEQUENCE</scope>
    <source>
        <tissue evidence="1">Shoot tissue taken approximately 20 cm above the soil surface</tissue>
    </source>
</reference>
<proteinExistence type="predicted"/>
<organism evidence="1">
    <name type="scientific">Arundo donax</name>
    <name type="common">Giant reed</name>
    <name type="synonym">Donax arundinaceus</name>
    <dbReference type="NCBI Taxonomy" id="35708"/>
    <lineage>
        <taxon>Eukaryota</taxon>
        <taxon>Viridiplantae</taxon>
        <taxon>Streptophyta</taxon>
        <taxon>Embryophyta</taxon>
        <taxon>Tracheophyta</taxon>
        <taxon>Spermatophyta</taxon>
        <taxon>Magnoliopsida</taxon>
        <taxon>Liliopsida</taxon>
        <taxon>Poales</taxon>
        <taxon>Poaceae</taxon>
        <taxon>PACMAD clade</taxon>
        <taxon>Arundinoideae</taxon>
        <taxon>Arundineae</taxon>
        <taxon>Arundo</taxon>
    </lineage>
</organism>
<sequence>MFTPPSFNFVKGKLLHCLFAELWCRSKVSCLQLLIYHFKIIMCTLAYLQVCVEICHSCLMSYMYSQFLTLVLCRSNTGHLVILITYCLQN</sequence>
<reference evidence="1" key="1">
    <citation type="submission" date="2014-09" db="EMBL/GenBank/DDBJ databases">
        <authorList>
            <person name="Magalhaes I.L.F."/>
            <person name="Oliveira U."/>
            <person name="Santos F.R."/>
            <person name="Vidigal T.H.D.A."/>
            <person name="Brescovit A.D."/>
            <person name="Santos A.J."/>
        </authorList>
    </citation>
    <scope>NUCLEOTIDE SEQUENCE</scope>
    <source>
        <tissue evidence="1">Shoot tissue taken approximately 20 cm above the soil surface</tissue>
    </source>
</reference>
<protein>
    <submittedName>
        <fullName evidence="1">Uncharacterized protein</fullName>
    </submittedName>
</protein>
<dbReference type="AlphaFoldDB" id="A0A0A9ENL9"/>